<feature type="compositionally biased region" description="Basic and acidic residues" evidence="1">
    <location>
        <begin position="105"/>
        <end position="123"/>
    </location>
</feature>
<protein>
    <submittedName>
        <fullName evidence="2">Uncharacterized protein</fullName>
    </submittedName>
</protein>
<dbReference type="EMBL" id="LCEK01000016">
    <property type="protein sequence ID" value="KKS71973.1"/>
    <property type="molecule type" value="Genomic_DNA"/>
</dbReference>
<feature type="region of interest" description="Disordered" evidence="1">
    <location>
        <begin position="1"/>
        <end position="123"/>
    </location>
</feature>
<dbReference type="Proteomes" id="UP000033867">
    <property type="component" value="Unassembled WGS sequence"/>
</dbReference>
<reference evidence="2 3" key="1">
    <citation type="journal article" date="2015" name="Nature">
        <title>rRNA introns, odd ribosomes, and small enigmatic genomes across a large radiation of phyla.</title>
        <authorList>
            <person name="Brown C.T."/>
            <person name="Hug L.A."/>
            <person name="Thomas B.C."/>
            <person name="Sharon I."/>
            <person name="Castelle C.J."/>
            <person name="Singh A."/>
            <person name="Wilkins M.J."/>
            <person name="Williams K.H."/>
            <person name="Banfield J.F."/>
        </authorList>
    </citation>
    <scope>NUCLEOTIDE SEQUENCE [LARGE SCALE GENOMIC DNA]</scope>
</reference>
<name>A0A0G1EBJ6_9BACT</name>
<feature type="compositionally biased region" description="Low complexity" evidence="1">
    <location>
        <begin position="56"/>
        <end position="65"/>
    </location>
</feature>
<feature type="compositionally biased region" description="Basic and acidic residues" evidence="1">
    <location>
        <begin position="1"/>
        <end position="11"/>
    </location>
</feature>
<comment type="caution">
    <text evidence="2">The sequence shown here is derived from an EMBL/GenBank/DDBJ whole genome shotgun (WGS) entry which is preliminary data.</text>
</comment>
<accession>A0A0G1EBJ6</accession>
<evidence type="ECO:0000313" key="2">
    <source>
        <dbReference type="EMBL" id="KKS71973.1"/>
    </source>
</evidence>
<gene>
    <name evidence="2" type="ORF">UV42_C0016G0022</name>
</gene>
<evidence type="ECO:0000256" key="1">
    <source>
        <dbReference type="SAM" id="MobiDB-lite"/>
    </source>
</evidence>
<feature type="non-terminal residue" evidence="2">
    <location>
        <position position="1"/>
    </location>
</feature>
<dbReference type="AlphaFoldDB" id="A0A0G1EBJ6"/>
<proteinExistence type="predicted"/>
<sequence>RQPHREADRGHAAVAGRELAQPTPEPRRPQGLPDVLRTGRGGPRRDHQRVGRAVRRGAAQDAAPGGQAGLARDRGRRGGGLLPRSPRRLGRRQAREAAQGGAVRLVRDQPSRPGEARDGSASA</sequence>
<organism evidence="2 3">
    <name type="scientific">Candidatus Magasanikbacteria bacterium GW2011_GWE2_42_7</name>
    <dbReference type="NCBI Taxonomy" id="1619052"/>
    <lineage>
        <taxon>Bacteria</taxon>
        <taxon>Candidatus Magasanikiibacteriota</taxon>
    </lineage>
</organism>
<evidence type="ECO:0000313" key="3">
    <source>
        <dbReference type="Proteomes" id="UP000033867"/>
    </source>
</evidence>